<keyword evidence="4" id="KW-0862">Zinc</keyword>
<dbReference type="GO" id="GO:0003677">
    <property type="term" value="F:DNA binding"/>
    <property type="evidence" value="ECO:0007669"/>
    <property type="project" value="UniProtKB-UniRule"/>
</dbReference>
<sequence length="496" mass="56480">MVNTCVVYGCTNRSKPGDTDLKFFDIPKLIKHQGIQTEELSIERRRVWLARINRANFDPDPTKRHLKVCSDHFITGLKADLFDKTNPDWAPSIRLGHSSESSSESSKKRYVRQQARNEKQIKSQTVKALPLQESTQLVEPNIEGDSSVEVSNSSKRKCTFSYMGTIENNVKTDEELEIERLKQENLSLKEKLNAGTGDITPETFTNDEKAKHYTGLRYIVLMSLFTFLEPHISQTSKSSLSRFQKLVLVLMKLRLNLGIQDLGYRFKVTPSCVSKVFLDMIHVMYIRMKCLILWPEREELQTSMPMEFRKYFGVKVSIIIDCFEVFIDRPSNLLAQAETWSNYKHHNTVKYLIGITPQGAVSYLSNGYGGRVSDKHLTEDCGMLQKLLPGDIVLADRGFNITESVGLQCAEVKIPAFTKGKKQLSPLELEATRKIAHTRIHVERVIGLVRNKYTILQSTIPIDYLHCQSENVPTMDKITTVCCALTNLCDSVVPFD</sequence>
<reference evidence="10 11" key="1">
    <citation type="submission" date="2020-06" db="EMBL/GenBank/DDBJ databases">
        <authorList>
            <person name="Li R."/>
            <person name="Bekaert M."/>
        </authorList>
    </citation>
    <scope>NUCLEOTIDE SEQUENCE [LARGE SCALE GENOMIC DNA]</scope>
    <source>
        <strain evidence="11">wild</strain>
    </source>
</reference>
<comment type="cofactor">
    <cofactor evidence="1">
        <name>a divalent metal cation</name>
        <dbReference type="ChEBI" id="CHEBI:60240"/>
    </cofactor>
</comment>
<dbReference type="Proteomes" id="UP000507470">
    <property type="component" value="Unassembled WGS sequence"/>
</dbReference>
<dbReference type="InterPro" id="IPR006612">
    <property type="entry name" value="THAP_Znf"/>
</dbReference>
<dbReference type="GO" id="GO:0008270">
    <property type="term" value="F:zinc ion binding"/>
    <property type="evidence" value="ECO:0007669"/>
    <property type="project" value="UniProtKB-KW"/>
</dbReference>
<evidence type="ECO:0000256" key="5">
    <source>
        <dbReference type="ARBA" id="ARBA00023125"/>
    </source>
</evidence>
<dbReference type="OrthoDB" id="7331812at2759"/>
<evidence type="ECO:0000256" key="7">
    <source>
        <dbReference type="SAM" id="Coils"/>
    </source>
</evidence>
<evidence type="ECO:0000256" key="1">
    <source>
        <dbReference type="ARBA" id="ARBA00001968"/>
    </source>
</evidence>
<keyword evidence="2" id="KW-0479">Metal-binding</keyword>
<dbReference type="SUPFAM" id="SSF57716">
    <property type="entry name" value="Glucocorticoid receptor-like (DNA-binding domain)"/>
    <property type="match status" value="1"/>
</dbReference>
<keyword evidence="5 6" id="KW-0238">DNA-binding</keyword>
<evidence type="ECO:0000256" key="3">
    <source>
        <dbReference type="ARBA" id="ARBA00022771"/>
    </source>
</evidence>
<evidence type="ECO:0000313" key="11">
    <source>
        <dbReference type="Proteomes" id="UP000507470"/>
    </source>
</evidence>
<dbReference type="Pfam" id="PF13359">
    <property type="entry name" value="DDE_Tnp_4"/>
    <property type="match status" value="1"/>
</dbReference>
<dbReference type="SMART" id="SM00980">
    <property type="entry name" value="THAP"/>
    <property type="match status" value="1"/>
</dbReference>
<proteinExistence type="predicted"/>
<protein>
    <recommendedName>
        <fullName evidence="9">THAP-type domain-containing protein</fullName>
    </recommendedName>
</protein>
<evidence type="ECO:0000256" key="2">
    <source>
        <dbReference type="ARBA" id="ARBA00022723"/>
    </source>
</evidence>
<evidence type="ECO:0000256" key="8">
    <source>
        <dbReference type="SAM" id="MobiDB-lite"/>
    </source>
</evidence>
<dbReference type="InterPro" id="IPR027805">
    <property type="entry name" value="Transposase_HTH_dom"/>
</dbReference>
<evidence type="ECO:0000256" key="4">
    <source>
        <dbReference type="ARBA" id="ARBA00022833"/>
    </source>
</evidence>
<dbReference type="InterPro" id="IPR027806">
    <property type="entry name" value="HARBI1_dom"/>
</dbReference>
<evidence type="ECO:0000256" key="6">
    <source>
        <dbReference type="PROSITE-ProRule" id="PRU00309"/>
    </source>
</evidence>
<evidence type="ECO:0000313" key="10">
    <source>
        <dbReference type="EMBL" id="CAC5403235.1"/>
    </source>
</evidence>
<dbReference type="AlphaFoldDB" id="A0A6J8D594"/>
<gene>
    <name evidence="10" type="ORF">MCOR_37140</name>
</gene>
<name>A0A6J8D594_MYTCO</name>
<accession>A0A6J8D594</accession>
<feature type="region of interest" description="Disordered" evidence="8">
    <location>
        <begin position="93"/>
        <end position="127"/>
    </location>
</feature>
<dbReference type="PROSITE" id="PS50950">
    <property type="entry name" value="ZF_THAP"/>
    <property type="match status" value="1"/>
</dbReference>
<evidence type="ECO:0000259" key="9">
    <source>
        <dbReference type="PROSITE" id="PS50950"/>
    </source>
</evidence>
<dbReference type="Pfam" id="PF05485">
    <property type="entry name" value="THAP"/>
    <property type="match status" value="1"/>
</dbReference>
<dbReference type="PANTHER" id="PTHR23080">
    <property type="entry name" value="THAP DOMAIN PROTEIN"/>
    <property type="match status" value="1"/>
</dbReference>
<feature type="coiled-coil region" evidence="7">
    <location>
        <begin position="171"/>
        <end position="198"/>
    </location>
</feature>
<keyword evidence="7" id="KW-0175">Coiled coil</keyword>
<keyword evidence="11" id="KW-1185">Reference proteome</keyword>
<dbReference type="Pfam" id="PF13613">
    <property type="entry name" value="HTH_Tnp_4"/>
    <property type="match status" value="1"/>
</dbReference>
<keyword evidence="3 6" id="KW-0863">Zinc-finger</keyword>
<dbReference type="EMBL" id="CACVKT020006708">
    <property type="protein sequence ID" value="CAC5403235.1"/>
    <property type="molecule type" value="Genomic_DNA"/>
</dbReference>
<feature type="domain" description="THAP-type" evidence="9">
    <location>
        <begin position="1"/>
        <end position="94"/>
    </location>
</feature>
<organism evidence="10 11">
    <name type="scientific">Mytilus coruscus</name>
    <name type="common">Sea mussel</name>
    <dbReference type="NCBI Taxonomy" id="42192"/>
    <lineage>
        <taxon>Eukaryota</taxon>
        <taxon>Metazoa</taxon>
        <taxon>Spiralia</taxon>
        <taxon>Lophotrochozoa</taxon>
        <taxon>Mollusca</taxon>
        <taxon>Bivalvia</taxon>
        <taxon>Autobranchia</taxon>
        <taxon>Pteriomorphia</taxon>
        <taxon>Mytilida</taxon>
        <taxon>Mytiloidea</taxon>
        <taxon>Mytilidae</taxon>
        <taxon>Mytilinae</taxon>
        <taxon>Mytilus</taxon>
    </lineage>
</organism>